<sequence>MLRIGFSTWTTGRQDRKHVVKMRVFGDSINEDMVVTSAKNAKVASHVDSGDGPEVMLDSDLVLATANDPKKPGSSAPEAVKMPLLPNVHIDGWSERSRRFPYDKIIKYMNQTPVPMKKLKLWCNRLKELLTGHILGYYPFTQCSLIVDQFTQLIFLQDRKDLYDLGREMTRFIFMLPYAGNNDPEEPDLNEPMLAYFFGIYLRAVRFKEPDIALASFWAIALALRGVGVSWRYPIAVNLIERTHTKPRRRAGLMQLYFRNTGFRDGLINMINEVGDMVPANVMVELLLSLPECETTITVLRETAIHRRLVRCMLDRTVDFSTRTNSMLIMNHDLCYDMDNKTNLSKSIYDYDVLDELFTAGVETLKTGERETREMCHDLMLLVVRCTTDDTLVTRYSSQIAQICALAFHDPLGRPGKYNTDLPLMRLVTVLACAAFFKDRTGLAVLPCIPPMSAYYEALIVYKDPTAMHLRQHIRVDVFYLFLQMCIVELRRVNGEEEVQARPFLAPLLIAQCESILWYQPETVKGRADCQLLQIQAYLMVLFPQLIAEAEERQRLTLIYVQTLCSMAARYHHRTLLRDIVTALGLLCHDNPEAQAVFRSAGGIVYVVEILRRMTNWSKPRIDPYVDCLWSATQNNSESSSVMRQCGGIFLLCDWIERSDAEVQTRIIRCLADLAEDRRNQEHMFAWRSKTDAGVGLCELLLTLAVREKMHLSSENRRWGGANSEGVYNLVLTILCFLENIKDKKFMYNMSQQENIAYLFSDGLNGRFATGFPALLQSCLTQNIVPTEYDAQFLVEMGQMYVDHHERVTSCLNQMAEKRTADALEGEATLKEVFRATFG</sequence>
<accession>A0A4P9X862</accession>
<evidence type="ECO:0000313" key="3">
    <source>
        <dbReference type="Proteomes" id="UP000274922"/>
    </source>
</evidence>
<feature type="domain" description="Cilia- and flagella-associated protein 69 ARM repeats" evidence="1">
    <location>
        <begin position="579"/>
        <end position="713"/>
    </location>
</feature>
<dbReference type="Pfam" id="PF21049">
    <property type="entry name" value="CFA69_ARM_rpt"/>
    <property type="match status" value="1"/>
</dbReference>
<name>A0A4P9X862_9FUNG</name>
<keyword evidence="3" id="KW-1185">Reference proteome</keyword>
<dbReference type="InterPro" id="IPR016024">
    <property type="entry name" value="ARM-type_fold"/>
</dbReference>
<dbReference type="SUPFAM" id="SSF48371">
    <property type="entry name" value="ARM repeat"/>
    <property type="match status" value="1"/>
</dbReference>
<protein>
    <recommendedName>
        <fullName evidence="1">Cilia- and flagella-associated protein 69 ARM repeats domain-containing protein</fullName>
    </recommendedName>
</protein>
<gene>
    <name evidence="2" type="ORF">CXG81DRAFT_18737</name>
</gene>
<reference evidence="3" key="1">
    <citation type="journal article" date="2018" name="Nat. Microbiol.">
        <title>Leveraging single-cell genomics to expand the fungal tree of life.</title>
        <authorList>
            <person name="Ahrendt S.R."/>
            <person name="Quandt C.A."/>
            <person name="Ciobanu D."/>
            <person name="Clum A."/>
            <person name="Salamov A."/>
            <person name="Andreopoulos B."/>
            <person name="Cheng J.F."/>
            <person name="Woyke T."/>
            <person name="Pelin A."/>
            <person name="Henrissat B."/>
            <person name="Reynolds N.K."/>
            <person name="Benny G.L."/>
            <person name="Smith M.E."/>
            <person name="James T.Y."/>
            <person name="Grigoriev I.V."/>
        </authorList>
    </citation>
    <scope>NUCLEOTIDE SEQUENCE [LARGE SCALE GENOMIC DNA]</scope>
    <source>
        <strain evidence="3">ATCC 52028</strain>
    </source>
</reference>
<dbReference type="AlphaFoldDB" id="A0A4P9X862"/>
<evidence type="ECO:0000259" key="1">
    <source>
        <dbReference type="Pfam" id="PF21049"/>
    </source>
</evidence>
<evidence type="ECO:0000313" key="2">
    <source>
        <dbReference type="EMBL" id="RKP01464.1"/>
    </source>
</evidence>
<dbReference type="InterPro" id="IPR048733">
    <property type="entry name" value="CFA69_ARM_dom"/>
</dbReference>
<organism evidence="2 3">
    <name type="scientific">Caulochytrium protostelioides</name>
    <dbReference type="NCBI Taxonomy" id="1555241"/>
    <lineage>
        <taxon>Eukaryota</taxon>
        <taxon>Fungi</taxon>
        <taxon>Fungi incertae sedis</taxon>
        <taxon>Chytridiomycota</taxon>
        <taxon>Chytridiomycota incertae sedis</taxon>
        <taxon>Chytridiomycetes</taxon>
        <taxon>Caulochytriales</taxon>
        <taxon>Caulochytriaceae</taxon>
        <taxon>Caulochytrium</taxon>
    </lineage>
</organism>
<dbReference type="EMBL" id="ML014171">
    <property type="protein sequence ID" value="RKP01464.1"/>
    <property type="molecule type" value="Genomic_DNA"/>
</dbReference>
<proteinExistence type="predicted"/>
<dbReference type="Gene3D" id="1.25.10.10">
    <property type="entry name" value="Leucine-rich Repeat Variant"/>
    <property type="match status" value="1"/>
</dbReference>
<dbReference type="Proteomes" id="UP000274922">
    <property type="component" value="Unassembled WGS sequence"/>
</dbReference>
<dbReference type="InterPro" id="IPR011989">
    <property type="entry name" value="ARM-like"/>
</dbReference>